<feature type="transmembrane region" description="Helical" evidence="1">
    <location>
        <begin position="54"/>
        <end position="77"/>
    </location>
</feature>
<dbReference type="Proteomes" id="UP001519344">
    <property type="component" value="Unassembled WGS sequence"/>
</dbReference>
<keyword evidence="3" id="KW-1185">Reference proteome</keyword>
<dbReference type="RefSeq" id="WP_205300887.1">
    <property type="nucleotide sequence ID" value="NZ_JAAOZR010000005.1"/>
</dbReference>
<proteinExistence type="predicted"/>
<keyword evidence="1" id="KW-0472">Membrane</keyword>
<dbReference type="EMBL" id="JAGGKV010000010">
    <property type="protein sequence ID" value="MBP1964779.1"/>
    <property type="molecule type" value="Genomic_DNA"/>
</dbReference>
<organism evidence="2 3">
    <name type="scientific">Paenibacillus aceris</name>
    <dbReference type="NCBI Taxonomy" id="869555"/>
    <lineage>
        <taxon>Bacteria</taxon>
        <taxon>Bacillati</taxon>
        <taxon>Bacillota</taxon>
        <taxon>Bacilli</taxon>
        <taxon>Bacillales</taxon>
        <taxon>Paenibacillaceae</taxon>
        <taxon>Paenibacillus</taxon>
    </lineage>
</organism>
<keyword evidence="1" id="KW-1133">Transmembrane helix</keyword>
<evidence type="ECO:0000313" key="3">
    <source>
        <dbReference type="Proteomes" id="UP001519344"/>
    </source>
</evidence>
<protein>
    <recommendedName>
        <fullName evidence="4">Glycine zipper family protein</fullName>
    </recommendedName>
</protein>
<name>A0ABS4I3N6_9BACL</name>
<evidence type="ECO:0000313" key="2">
    <source>
        <dbReference type="EMBL" id="MBP1964779.1"/>
    </source>
</evidence>
<keyword evidence="1" id="KW-0812">Transmembrane</keyword>
<evidence type="ECO:0000256" key="1">
    <source>
        <dbReference type="SAM" id="Phobius"/>
    </source>
</evidence>
<gene>
    <name evidence="2" type="ORF">J2Z65_004002</name>
</gene>
<evidence type="ECO:0008006" key="4">
    <source>
        <dbReference type="Google" id="ProtNLM"/>
    </source>
</evidence>
<sequence>MHVIASFEHSIYLELAITAIEEAGILKENIYAVPLIERPSKPTMFDSIHGADGISLFDAGTALATAFTVIGSTYGFVLKGGAILWGLIGAAVGFMLGVLIDILHKKKKGEKPAAPGKRTEVVVLVNCTKEEAKHIQTAFWNHMALGVAICD</sequence>
<accession>A0ABS4I3N6</accession>
<feature type="transmembrane region" description="Helical" evidence="1">
    <location>
        <begin position="83"/>
        <end position="103"/>
    </location>
</feature>
<comment type="caution">
    <text evidence="2">The sequence shown here is derived from an EMBL/GenBank/DDBJ whole genome shotgun (WGS) entry which is preliminary data.</text>
</comment>
<reference evidence="2 3" key="1">
    <citation type="submission" date="2021-03" db="EMBL/GenBank/DDBJ databases">
        <title>Genomic Encyclopedia of Type Strains, Phase IV (KMG-IV): sequencing the most valuable type-strain genomes for metagenomic binning, comparative biology and taxonomic classification.</title>
        <authorList>
            <person name="Goeker M."/>
        </authorList>
    </citation>
    <scope>NUCLEOTIDE SEQUENCE [LARGE SCALE GENOMIC DNA]</scope>
    <source>
        <strain evidence="2 3">DSM 24950</strain>
    </source>
</reference>